<comment type="similarity">
    <text evidence="1">Belongs to the acyl-ACP thioesterase family.</text>
</comment>
<keyword evidence="7" id="KW-0275">Fatty acid biosynthesis</keyword>
<keyword evidence="2" id="KW-0444">Lipid biosynthesis</keyword>
<dbReference type="AlphaFoldDB" id="A0A0R2CW02"/>
<evidence type="ECO:0000256" key="1">
    <source>
        <dbReference type="ARBA" id="ARBA00006500"/>
    </source>
</evidence>
<dbReference type="CDD" id="cd00586">
    <property type="entry name" value="4HBT"/>
    <property type="match status" value="2"/>
</dbReference>
<evidence type="ECO:0000256" key="2">
    <source>
        <dbReference type="ARBA" id="ARBA00022516"/>
    </source>
</evidence>
<feature type="domain" description="Acyl-ACP thioesterase-like C-terminal" evidence="9">
    <location>
        <begin position="152"/>
        <end position="246"/>
    </location>
</feature>
<evidence type="ECO:0000256" key="3">
    <source>
        <dbReference type="ARBA" id="ARBA00022801"/>
    </source>
</evidence>
<reference evidence="10 11" key="1">
    <citation type="journal article" date="2015" name="Genome Announc.">
        <title>Expanding the biotechnology potential of lactobacilli through comparative genomics of 213 strains and associated genera.</title>
        <authorList>
            <person name="Sun Z."/>
            <person name="Harris H.M."/>
            <person name="McCann A."/>
            <person name="Guo C."/>
            <person name="Argimon S."/>
            <person name="Zhang W."/>
            <person name="Yang X."/>
            <person name="Jeffery I.B."/>
            <person name="Cooney J.C."/>
            <person name="Kagawa T.F."/>
            <person name="Liu W."/>
            <person name="Song Y."/>
            <person name="Salvetti E."/>
            <person name="Wrobel A."/>
            <person name="Rasinkangas P."/>
            <person name="Parkhill J."/>
            <person name="Rea M.C."/>
            <person name="O'Sullivan O."/>
            <person name="Ritari J."/>
            <person name="Douillard F.P."/>
            <person name="Paul Ross R."/>
            <person name="Yang R."/>
            <person name="Briner A.E."/>
            <person name="Felis G.E."/>
            <person name="de Vos W.M."/>
            <person name="Barrangou R."/>
            <person name="Klaenhammer T.R."/>
            <person name="Caufield P.W."/>
            <person name="Cui Y."/>
            <person name="Zhang H."/>
            <person name="O'Toole P.W."/>
        </authorList>
    </citation>
    <scope>NUCLEOTIDE SEQUENCE [LARGE SCALE GENOMIC DNA]</scope>
    <source>
        <strain evidence="10 11">DSM 21051</strain>
    </source>
</reference>
<name>A0A0R2CW02_9LACO</name>
<accession>A0A0R2CW02</accession>
<evidence type="ECO:0000256" key="4">
    <source>
        <dbReference type="ARBA" id="ARBA00022832"/>
    </source>
</evidence>
<dbReference type="Proteomes" id="UP000051015">
    <property type="component" value="Unassembled WGS sequence"/>
</dbReference>
<dbReference type="STRING" id="1423725.FC19_GL001374"/>
<dbReference type="PANTHER" id="PTHR31727:SF6">
    <property type="entry name" value="OLEOYL-ACYL CARRIER PROTEIN THIOESTERASE 1, CHLOROPLASTIC"/>
    <property type="match status" value="1"/>
</dbReference>
<dbReference type="PANTHER" id="PTHR31727">
    <property type="entry name" value="OLEOYL-ACYL CARRIER PROTEIN THIOESTERASE 1, CHLOROPLASTIC"/>
    <property type="match status" value="1"/>
</dbReference>
<dbReference type="EMBL" id="AYZD01000018">
    <property type="protein sequence ID" value="KRM95895.1"/>
    <property type="molecule type" value="Genomic_DNA"/>
</dbReference>
<evidence type="ECO:0000256" key="7">
    <source>
        <dbReference type="ARBA" id="ARBA00023160"/>
    </source>
</evidence>
<keyword evidence="5" id="KW-0809">Transit peptide</keyword>
<feature type="domain" description="Acyl-ACP thioesterase N-terminal hotdog" evidence="8">
    <location>
        <begin position="3"/>
        <end position="132"/>
    </location>
</feature>
<dbReference type="RefSeq" id="WP_057876350.1">
    <property type="nucleotide sequence ID" value="NZ_AYZD01000018.1"/>
</dbReference>
<dbReference type="InterPro" id="IPR029069">
    <property type="entry name" value="HotDog_dom_sf"/>
</dbReference>
<dbReference type="Pfam" id="PF20791">
    <property type="entry name" value="Acyl-ACP_TE_C"/>
    <property type="match status" value="1"/>
</dbReference>
<dbReference type="InterPro" id="IPR049427">
    <property type="entry name" value="Acyl-ACP_TE_C"/>
</dbReference>
<evidence type="ECO:0000313" key="10">
    <source>
        <dbReference type="EMBL" id="KRM95895.1"/>
    </source>
</evidence>
<dbReference type="InterPro" id="IPR002864">
    <property type="entry name" value="Acyl-ACP_thioesterase_NHD"/>
</dbReference>
<dbReference type="GO" id="GO:0016297">
    <property type="term" value="F:fatty acyl-[ACP] hydrolase activity"/>
    <property type="evidence" value="ECO:0007669"/>
    <property type="project" value="InterPro"/>
</dbReference>
<dbReference type="PATRIC" id="fig|1423725.3.peg.1415"/>
<keyword evidence="11" id="KW-1185">Reference proteome</keyword>
<evidence type="ECO:0000259" key="8">
    <source>
        <dbReference type="Pfam" id="PF01643"/>
    </source>
</evidence>
<sequence length="250" mass="29576">MSGKKYSEEHKILFYETDCTRRVTVGMLVNIMMLASQDQSNELGVTVKKVKGLGFGWVITQHLIDIKRMPRIYEKVNVITEAASYNRYFCYRDFWIKSENGEELAKMHSVFVLMDQNKRKIARILPELIEPYSSDYTNKIERLPEPEKLISDEQVKTKKYQVRFMDIDSNQHVNNVHYFDWMMDALPSEFLLEHSLKKMNIKYKQEVHYGDTVESRAYIDLNDQEIKTVHQIKTEHTLCCTASCEWIPQK</sequence>
<keyword evidence="3" id="KW-0378">Hydrolase</keyword>
<comment type="caution">
    <text evidence="10">The sequence shown here is derived from an EMBL/GenBank/DDBJ whole genome shotgun (WGS) entry which is preliminary data.</text>
</comment>
<dbReference type="Pfam" id="PF01643">
    <property type="entry name" value="Acyl-ACP_TE"/>
    <property type="match status" value="1"/>
</dbReference>
<dbReference type="InterPro" id="IPR045023">
    <property type="entry name" value="FATA/B"/>
</dbReference>
<organism evidence="10 11">
    <name type="scientific">Liquorilactobacillus aquaticus DSM 21051</name>
    <dbReference type="NCBI Taxonomy" id="1423725"/>
    <lineage>
        <taxon>Bacteria</taxon>
        <taxon>Bacillati</taxon>
        <taxon>Bacillota</taxon>
        <taxon>Bacilli</taxon>
        <taxon>Lactobacillales</taxon>
        <taxon>Lactobacillaceae</taxon>
        <taxon>Liquorilactobacillus</taxon>
    </lineage>
</organism>
<proteinExistence type="inferred from homology"/>
<evidence type="ECO:0000256" key="5">
    <source>
        <dbReference type="ARBA" id="ARBA00022946"/>
    </source>
</evidence>
<evidence type="ECO:0000256" key="6">
    <source>
        <dbReference type="ARBA" id="ARBA00023098"/>
    </source>
</evidence>
<keyword evidence="6" id="KW-0443">Lipid metabolism</keyword>
<keyword evidence="4" id="KW-0276">Fatty acid metabolism</keyword>
<gene>
    <name evidence="10" type="ORF">FC19_GL001374</name>
</gene>
<protein>
    <submittedName>
        <fullName evidence="10">Acyl-acyl carrier protein thioesterase</fullName>
    </submittedName>
</protein>
<dbReference type="SUPFAM" id="SSF54637">
    <property type="entry name" value="Thioesterase/thiol ester dehydrase-isomerase"/>
    <property type="match status" value="2"/>
</dbReference>
<dbReference type="GO" id="GO:0000036">
    <property type="term" value="F:acyl carrier activity"/>
    <property type="evidence" value="ECO:0007669"/>
    <property type="project" value="TreeGrafter"/>
</dbReference>
<dbReference type="Gene3D" id="3.10.129.10">
    <property type="entry name" value="Hotdog Thioesterase"/>
    <property type="match status" value="1"/>
</dbReference>
<evidence type="ECO:0000313" key="11">
    <source>
        <dbReference type="Proteomes" id="UP000051015"/>
    </source>
</evidence>
<dbReference type="OrthoDB" id="9801517at2"/>
<evidence type="ECO:0000259" key="9">
    <source>
        <dbReference type="Pfam" id="PF20791"/>
    </source>
</evidence>